<dbReference type="Proteomes" id="UP001623661">
    <property type="component" value="Unassembled WGS sequence"/>
</dbReference>
<organism evidence="1 2">
    <name type="scientific">Candidatus Clostridium radicumherbarum</name>
    <dbReference type="NCBI Taxonomy" id="3381662"/>
    <lineage>
        <taxon>Bacteria</taxon>
        <taxon>Bacillati</taxon>
        <taxon>Bacillota</taxon>
        <taxon>Clostridia</taxon>
        <taxon>Eubacteriales</taxon>
        <taxon>Clostridiaceae</taxon>
        <taxon>Clostridium</taxon>
    </lineage>
</organism>
<gene>
    <name evidence="1" type="ORF">ACJDUH_05045</name>
</gene>
<dbReference type="Gene3D" id="1.50.10.10">
    <property type="match status" value="1"/>
</dbReference>
<name>A0ABW8TPK2_9CLOT</name>
<proteinExistence type="predicted"/>
<protein>
    <recommendedName>
        <fullName evidence="3">Glycogen debranching protein</fullName>
    </recommendedName>
</protein>
<keyword evidence="2" id="KW-1185">Reference proteome</keyword>
<dbReference type="EMBL" id="JBJHZY010000001">
    <property type="protein sequence ID" value="MFL0267463.1"/>
    <property type="molecule type" value="Genomic_DNA"/>
</dbReference>
<evidence type="ECO:0000313" key="2">
    <source>
        <dbReference type="Proteomes" id="UP001623661"/>
    </source>
</evidence>
<reference evidence="1 2" key="1">
    <citation type="submission" date="2024-11" db="EMBL/GenBank/DDBJ databases">
        <authorList>
            <person name="Heng Y.C."/>
            <person name="Lim A.C.H."/>
            <person name="Lee J.K.Y."/>
            <person name="Kittelmann S."/>
        </authorList>
    </citation>
    <scope>NUCLEOTIDE SEQUENCE [LARGE SCALE GENOMIC DNA]</scope>
    <source>
        <strain evidence="1 2">WILCCON 0202</strain>
    </source>
</reference>
<evidence type="ECO:0000313" key="1">
    <source>
        <dbReference type="EMBL" id="MFL0267463.1"/>
    </source>
</evidence>
<sequence length="730" mass="84766">MLESYKISKRYRLDDPCICTGDRTYLIGTQDGMFPDMGEHVRKEMGGLWNHPIKLADGFWAVIKDKKQSLLLNKSLIYNTYPAYQEFIYDLKSTGLRVNRKDFCPDGIEGIVVKYTLENMEDEDKKFDFHFLLRTDLRPVWFSEKLNIEDGNDSVYYNERLQAFCGKDERNPWYIVWGSSLNADSWEVSETFEEIPNTHGKGANGRLRFNSIKVKAKDKVSLYFFIAGSYASEHKAFENYLYLKDNYEKLLKEKLQRYETIISQGNIRVPELRINEAIDWLKFNYDWLVRYVPKVGRGLGAGFPEYPWWFGCDNEYALLGLLPTGRFDIIEDTLRLLKNTSEKINGNGRIVHEISTNGAVAYEGNTQETAQFVKVIWQVFKWTGNEAFLREMFPYMEKSIHWLLNDMDRDKDLLPSGYGIIEIEGLNCENIDTAVFTHKALEAYAEMIEYLKLGDGGYWRKSAERLKTKINKEFWREEEGVYGDFIATPEEVLERYEIFKKLGISSKDKELADKIEELKEEALNSESSKDKTFNMKNWTINTPLGEGIADFEKANKALDSMESSEYRGRFGLKLGATKHSGMMTISTAAQAEAEGQYGRIEKMLGYIDQIISTFSIRMPGSFSEMSPDYGCFVQAWTGYGVIWPIVTYLFGIQPCAYRKEIYFNPLVPIEWNYFQYKNVKIGTAIFNFYCKRNENKDMSFTIECNEDGWVINSCDEVLKRINLIKIVKES</sequence>
<comment type="caution">
    <text evidence="1">The sequence shown here is derived from an EMBL/GenBank/DDBJ whole genome shotgun (WGS) entry which is preliminary data.</text>
</comment>
<evidence type="ECO:0008006" key="3">
    <source>
        <dbReference type="Google" id="ProtNLM"/>
    </source>
</evidence>
<dbReference type="InterPro" id="IPR012341">
    <property type="entry name" value="6hp_glycosidase-like_sf"/>
</dbReference>
<dbReference type="RefSeq" id="WP_406764066.1">
    <property type="nucleotide sequence ID" value="NZ_JBJHZY010000001.1"/>
</dbReference>
<accession>A0ABW8TPK2</accession>
<dbReference type="InterPro" id="IPR008928">
    <property type="entry name" value="6-hairpin_glycosidase_sf"/>
</dbReference>
<dbReference type="SUPFAM" id="SSF48208">
    <property type="entry name" value="Six-hairpin glycosidases"/>
    <property type="match status" value="1"/>
</dbReference>